<dbReference type="EMBL" id="RZGK01000015">
    <property type="protein sequence ID" value="KAF9693570.1"/>
    <property type="molecule type" value="Genomic_DNA"/>
</dbReference>
<protein>
    <recommendedName>
        <fullName evidence="1">SnoaL-like domain-containing protein</fullName>
    </recommendedName>
</protein>
<dbReference type="OrthoDB" id="2148716at2759"/>
<comment type="caution">
    <text evidence="2">The sequence shown here is derived from an EMBL/GenBank/DDBJ whole genome shotgun (WGS) entry which is preliminary data.</text>
</comment>
<organism evidence="2 3">
    <name type="scientific">Ascochyta lentis</name>
    <dbReference type="NCBI Taxonomy" id="205686"/>
    <lineage>
        <taxon>Eukaryota</taxon>
        <taxon>Fungi</taxon>
        <taxon>Dikarya</taxon>
        <taxon>Ascomycota</taxon>
        <taxon>Pezizomycotina</taxon>
        <taxon>Dothideomycetes</taxon>
        <taxon>Pleosporomycetidae</taxon>
        <taxon>Pleosporales</taxon>
        <taxon>Pleosporineae</taxon>
        <taxon>Didymellaceae</taxon>
        <taxon>Ascochyta</taxon>
    </lineage>
</organism>
<dbReference type="SUPFAM" id="SSF54427">
    <property type="entry name" value="NTF2-like"/>
    <property type="match status" value="1"/>
</dbReference>
<name>A0A8H7IVK2_9PLEO</name>
<dbReference type="Proteomes" id="UP000651452">
    <property type="component" value="Unassembled WGS sequence"/>
</dbReference>
<sequence>MSTSQELIRNTIAQVAIAINQKDWRSLETLFTSDAASTYPAPIGEHTSFRSFQKSLEGILKDISTQHSLTTQFINVDDSAMVTTYVTTVAAGAGGGATHTSSGVYKDELIMVEFDGQERWLLVKRIASTFP</sequence>
<gene>
    <name evidence="2" type="ORF">EKO04_008546</name>
</gene>
<dbReference type="InterPro" id="IPR037401">
    <property type="entry name" value="SnoaL-like"/>
</dbReference>
<keyword evidence="3" id="KW-1185">Reference proteome</keyword>
<dbReference type="Pfam" id="PF13577">
    <property type="entry name" value="SnoaL_4"/>
    <property type="match status" value="1"/>
</dbReference>
<feature type="domain" description="SnoaL-like" evidence="1">
    <location>
        <begin position="4"/>
        <end position="125"/>
    </location>
</feature>
<reference evidence="2" key="2">
    <citation type="submission" date="2020-09" db="EMBL/GenBank/DDBJ databases">
        <title>Reference genome assembly for Australian Ascochyta lentis isolate Al4.</title>
        <authorList>
            <person name="Lee R.C."/>
            <person name="Farfan-Caceres L.M."/>
            <person name="Debler J.W."/>
            <person name="Williams A.H."/>
            <person name="Henares B.M."/>
        </authorList>
    </citation>
    <scope>NUCLEOTIDE SEQUENCE</scope>
    <source>
        <strain evidence="2">Al4</strain>
    </source>
</reference>
<dbReference type="InterPro" id="IPR032710">
    <property type="entry name" value="NTF2-like_dom_sf"/>
</dbReference>
<dbReference type="AlphaFoldDB" id="A0A8H7IVK2"/>
<accession>A0A8H7IVK2</accession>
<evidence type="ECO:0000259" key="1">
    <source>
        <dbReference type="Pfam" id="PF13577"/>
    </source>
</evidence>
<evidence type="ECO:0000313" key="2">
    <source>
        <dbReference type="EMBL" id="KAF9693570.1"/>
    </source>
</evidence>
<evidence type="ECO:0000313" key="3">
    <source>
        <dbReference type="Proteomes" id="UP000651452"/>
    </source>
</evidence>
<reference evidence="2" key="1">
    <citation type="submission" date="2018-12" db="EMBL/GenBank/DDBJ databases">
        <authorList>
            <person name="Syme R.A."/>
            <person name="Farfan-Caceres L."/>
            <person name="Lichtenzveig J."/>
        </authorList>
    </citation>
    <scope>NUCLEOTIDE SEQUENCE</scope>
    <source>
        <strain evidence="2">Al4</strain>
    </source>
</reference>
<proteinExistence type="predicted"/>
<dbReference type="Gene3D" id="3.10.450.50">
    <property type="match status" value="1"/>
</dbReference>